<dbReference type="PANTHER" id="PTHR11070:SF67">
    <property type="entry name" value="DNA 3'-5' HELICASE"/>
    <property type="match status" value="1"/>
</dbReference>
<dbReference type="PATRIC" id="fig|1069640.6.peg.680"/>
<dbReference type="GO" id="GO:0003677">
    <property type="term" value="F:DNA binding"/>
    <property type="evidence" value="ECO:0007669"/>
    <property type="project" value="InterPro"/>
</dbReference>
<feature type="domain" description="UvrD-like helicase ATP-binding" evidence="11">
    <location>
        <begin position="1"/>
        <end position="397"/>
    </location>
</feature>
<dbReference type="Pfam" id="PF13361">
    <property type="entry name" value="UvrD_C"/>
    <property type="match status" value="2"/>
</dbReference>
<keyword evidence="2 10" id="KW-0547">Nucleotide-binding</keyword>
<evidence type="ECO:0000256" key="4">
    <source>
        <dbReference type="ARBA" id="ARBA00022806"/>
    </source>
</evidence>
<dbReference type="HOGENOM" id="CLU_009386_0_0_0"/>
<organism evidence="12 13">
    <name type="scientific">Sneathia vaginalis</name>
    <dbReference type="NCBI Taxonomy" id="187101"/>
    <lineage>
        <taxon>Bacteria</taxon>
        <taxon>Fusobacteriati</taxon>
        <taxon>Fusobacteriota</taxon>
        <taxon>Fusobacteriia</taxon>
        <taxon>Fusobacteriales</taxon>
        <taxon>Leptotrichiaceae</taxon>
        <taxon>Sneathia</taxon>
    </lineage>
</organism>
<dbReference type="KEGG" id="sns:VC03_03450"/>
<dbReference type="GO" id="GO:0005829">
    <property type="term" value="C:cytosol"/>
    <property type="evidence" value="ECO:0007669"/>
    <property type="project" value="TreeGrafter"/>
</dbReference>
<dbReference type="GO" id="GO:0043138">
    <property type="term" value="F:3'-5' DNA helicase activity"/>
    <property type="evidence" value="ECO:0007669"/>
    <property type="project" value="UniProtKB-EC"/>
</dbReference>
<keyword evidence="6" id="KW-0413">Isomerase</keyword>
<evidence type="ECO:0000256" key="5">
    <source>
        <dbReference type="ARBA" id="ARBA00022840"/>
    </source>
</evidence>
<sequence length="887" mass="104816">MKCDIISASAGTGKTYTMAIKYLLALNEGVNFENILVITFTKKATAEIRERIIIFLKKIIFKEPGYEDILASMSTQIDYKNLKKAYENMLKNSENIKIFTNDSFINKIFTKTICPRYNIYNFETEETNSVEYLKKLLNALVSNKEYFKIFKTFYNLDENSKEIDKYYDVINNILENRPNIYNYLDDLSNVQRERVEDFCEIKCEIIQYLSDKTNLTKLAKSFLSANNITELEDFTTSGLVSRAKNEFETYFKEELVPKLAKIYINEVIIPYNIAYKKLAKICYTLDEKLKFNYHNFTFSDKAFYTYKYNIDPVDVFPNIDIIMIDEFQDTDPIQFEIILRLVTYAKKLFIVGDEKQAIYSFRGGDVSLFRNLENILSDRFKDISIKRSTLTTCYRSTNNIIDYVNNYFKDIPNFNYDKVLCKKTGGYVKVFNNDDLINHLVENKLYTNTAILARTNSDLDVYKKYLEKNNIHYESIQSIRLYNDKNVINLMYLIDYLVTTNSYSLFKFLRSDLVGYTLEQIKEIINGKKVLEVEKLKLAKNNFKKTYLKLFGYGINYDNEDILNINKFLNLVDQYPNLKEFYDYFKTKGKNILKDSASIENGVSLITMHKSKGLEYDSVYVPVKYSEENFAKFTLVKTEDNVIFLKKKKYIVLTQFEKYINIYQEKEKLEFYNLIYVALTRAKKNLIIIPDKKSLGIFSDYEIGKIENSDIVEQNTSTAMFTNKDFFGVTEYKKKNYENTSISKEISRKKGLAVHYFMENIKTKKDIDFAYSMFLRKYANLVGPILTDKIYKACTEYIKKYEHIFADQFEVYNEYEIEDSMGNKFRIDRMNVDRKNNEIIIYDYKTKKDAELSETYQQQLDNYKNIIENTEEFKNFSVKTKILSIIF</sequence>
<comment type="similarity">
    <text evidence="1">Belongs to the helicase family. UvrD subfamily.</text>
</comment>
<comment type="catalytic activity">
    <reaction evidence="7">
        <text>Couples ATP hydrolysis with the unwinding of duplex DNA by translocating in the 3'-5' direction.</text>
        <dbReference type="EC" id="5.6.2.4"/>
    </reaction>
</comment>
<proteinExistence type="inferred from homology"/>
<dbReference type="InterPro" id="IPR014016">
    <property type="entry name" value="UvrD-like_ATP-bd"/>
</dbReference>
<dbReference type="STRING" id="187101.VC03_03450"/>
<gene>
    <name evidence="12" type="ORF">VC03_03450</name>
</gene>
<evidence type="ECO:0000256" key="6">
    <source>
        <dbReference type="ARBA" id="ARBA00023235"/>
    </source>
</evidence>
<dbReference type="PANTHER" id="PTHR11070">
    <property type="entry name" value="UVRD / RECB / PCRA DNA HELICASE FAMILY MEMBER"/>
    <property type="match status" value="1"/>
</dbReference>
<dbReference type="GO" id="GO:0016887">
    <property type="term" value="F:ATP hydrolysis activity"/>
    <property type="evidence" value="ECO:0007669"/>
    <property type="project" value="RHEA"/>
</dbReference>
<reference evidence="12 13" key="1">
    <citation type="journal article" date="2012" name="BMC Genomics">
        <title>Genomic sequence analysis and characterization of Sneathia amnii sp. nov.</title>
        <authorList>
            <consortium name="Vaginal Microbiome Consortium (additional members)"/>
            <person name="Harwich M.D.Jr."/>
            <person name="Serrano M.G."/>
            <person name="Fettweis J.M."/>
            <person name="Alves J.M."/>
            <person name="Reimers M.A."/>
            <person name="Buck G.A."/>
            <person name="Jefferson K.K."/>
        </authorList>
    </citation>
    <scope>NUCLEOTIDE SEQUENCE [LARGE SCALE GENOMIC DNA]</scope>
    <source>
        <strain evidence="12 13">SN35</strain>
    </source>
</reference>
<evidence type="ECO:0000313" key="13">
    <source>
        <dbReference type="Proteomes" id="UP000033103"/>
    </source>
</evidence>
<keyword evidence="13" id="KW-1185">Reference proteome</keyword>
<evidence type="ECO:0000256" key="1">
    <source>
        <dbReference type="ARBA" id="ARBA00009922"/>
    </source>
</evidence>
<dbReference type="Gene3D" id="1.10.10.160">
    <property type="match status" value="1"/>
</dbReference>
<accession>A0A0E3ZAD6</accession>
<dbReference type="InterPro" id="IPR013986">
    <property type="entry name" value="DExx_box_DNA_helicase_dom_sf"/>
</dbReference>
<evidence type="ECO:0000256" key="2">
    <source>
        <dbReference type="ARBA" id="ARBA00022741"/>
    </source>
</evidence>
<dbReference type="RefSeq" id="WP_046328683.1">
    <property type="nucleotide sequence ID" value="NZ_CP011280.1"/>
</dbReference>
<comment type="catalytic activity">
    <reaction evidence="9">
        <text>ATP + H2O = ADP + phosphate + H(+)</text>
        <dbReference type="Rhea" id="RHEA:13065"/>
        <dbReference type="ChEBI" id="CHEBI:15377"/>
        <dbReference type="ChEBI" id="CHEBI:15378"/>
        <dbReference type="ChEBI" id="CHEBI:30616"/>
        <dbReference type="ChEBI" id="CHEBI:43474"/>
        <dbReference type="ChEBI" id="CHEBI:456216"/>
        <dbReference type="EC" id="5.6.2.4"/>
    </reaction>
</comment>
<dbReference type="Gene3D" id="3.40.50.300">
    <property type="entry name" value="P-loop containing nucleotide triphosphate hydrolases"/>
    <property type="match status" value="4"/>
</dbReference>
<feature type="binding site" evidence="10">
    <location>
        <begin position="8"/>
        <end position="15"/>
    </location>
    <ligand>
        <name>ATP</name>
        <dbReference type="ChEBI" id="CHEBI:30616"/>
    </ligand>
</feature>
<dbReference type="GO" id="GO:0005524">
    <property type="term" value="F:ATP binding"/>
    <property type="evidence" value="ECO:0007669"/>
    <property type="project" value="UniProtKB-UniRule"/>
</dbReference>
<dbReference type="Proteomes" id="UP000033103">
    <property type="component" value="Chromosome"/>
</dbReference>
<dbReference type="InterPro" id="IPR014017">
    <property type="entry name" value="DNA_helicase_UvrD-like_C"/>
</dbReference>
<dbReference type="GO" id="GO:0000725">
    <property type="term" value="P:recombinational repair"/>
    <property type="evidence" value="ECO:0007669"/>
    <property type="project" value="TreeGrafter"/>
</dbReference>
<evidence type="ECO:0000256" key="8">
    <source>
        <dbReference type="ARBA" id="ARBA00034808"/>
    </source>
</evidence>
<dbReference type="OrthoDB" id="9810135at2"/>
<keyword evidence="5 10" id="KW-0067">ATP-binding</keyword>
<dbReference type="Pfam" id="PF00580">
    <property type="entry name" value="UvrD-helicase"/>
    <property type="match status" value="1"/>
</dbReference>
<evidence type="ECO:0000256" key="3">
    <source>
        <dbReference type="ARBA" id="ARBA00022801"/>
    </source>
</evidence>
<dbReference type="AlphaFoldDB" id="A0A0E3ZAD6"/>
<evidence type="ECO:0000259" key="11">
    <source>
        <dbReference type="PROSITE" id="PS51198"/>
    </source>
</evidence>
<evidence type="ECO:0000256" key="9">
    <source>
        <dbReference type="ARBA" id="ARBA00048988"/>
    </source>
</evidence>
<dbReference type="PROSITE" id="PS51198">
    <property type="entry name" value="UVRD_HELICASE_ATP_BIND"/>
    <property type="match status" value="1"/>
</dbReference>
<dbReference type="EC" id="5.6.2.4" evidence="8"/>
<dbReference type="SUPFAM" id="SSF52540">
    <property type="entry name" value="P-loop containing nucleoside triphosphate hydrolases"/>
    <property type="match status" value="1"/>
</dbReference>
<evidence type="ECO:0000313" key="12">
    <source>
        <dbReference type="EMBL" id="AKC95577.1"/>
    </source>
</evidence>
<evidence type="ECO:0000256" key="10">
    <source>
        <dbReference type="PROSITE-ProRule" id="PRU00560"/>
    </source>
</evidence>
<evidence type="ECO:0000256" key="7">
    <source>
        <dbReference type="ARBA" id="ARBA00034617"/>
    </source>
</evidence>
<dbReference type="EMBL" id="CP011280">
    <property type="protein sequence ID" value="AKC95577.1"/>
    <property type="molecule type" value="Genomic_DNA"/>
</dbReference>
<dbReference type="InterPro" id="IPR027417">
    <property type="entry name" value="P-loop_NTPase"/>
</dbReference>
<keyword evidence="4 10" id="KW-0347">Helicase</keyword>
<name>A0A0E3ZAD6_9FUSO</name>
<keyword evidence="3 10" id="KW-0378">Hydrolase</keyword>
<protein>
    <recommendedName>
        <fullName evidence="8">DNA 3'-5' helicase</fullName>
        <ecNumber evidence="8">5.6.2.4</ecNumber>
    </recommendedName>
</protein>
<dbReference type="InterPro" id="IPR000212">
    <property type="entry name" value="DNA_helicase_UvrD/REP"/>
</dbReference>